<dbReference type="InterPro" id="IPR036770">
    <property type="entry name" value="Ankyrin_rpt-contain_sf"/>
</dbReference>
<dbReference type="EMBL" id="JBBUTG010000023">
    <property type="protein sequence ID" value="MEK8033986.1"/>
    <property type="molecule type" value="Genomic_DNA"/>
</dbReference>
<keyword evidence="6" id="KW-1185">Reference proteome</keyword>
<dbReference type="InterPro" id="IPR002110">
    <property type="entry name" value="Ankyrin_rpt"/>
</dbReference>
<dbReference type="PANTHER" id="PTHR24166">
    <property type="entry name" value="ROLLING PEBBLES, ISOFORM B"/>
    <property type="match status" value="1"/>
</dbReference>
<accession>A0ABU9BVJ5</accession>
<dbReference type="Gene3D" id="1.25.40.20">
    <property type="entry name" value="Ankyrin repeat-containing domain"/>
    <property type="match status" value="1"/>
</dbReference>
<dbReference type="PANTHER" id="PTHR24166:SF48">
    <property type="entry name" value="PROTEIN VAPYRIN"/>
    <property type="match status" value="1"/>
</dbReference>
<keyword evidence="4" id="KW-0732">Signal</keyword>
<dbReference type="Proteomes" id="UP001371218">
    <property type="component" value="Unassembled WGS sequence"/>
</dbReference>
<comment type="caution">
    <text evidence="5">The sequence shown here is derived from an EMBL/GenBank/DDBJ whole genome shotgun (WGS) entry which is preliminary data.</text>
</comment>
<keyword evidence="1" id="KW-0677">Repeat</keyword>
<proteinExistence type="predicted"/>
<evidence type="ECO:0000313" key="5">
    <source>
        <dbReference type="EMBL" id="MEK8033986.1"/>
    </source>
</evidence>
<feature type="repeat" description="ANK" evidence="3">
    <location>
        <begin position="126"/>
        <end position="158"/>
    </location>
</feature>
<evidence type="ECO:0000256" key="3">
    <source>
        <dbReference type="PROSITE-ProRule" id="PRU00023"/>
    </source>
</evidence>
<protein>
    <submittedName>
        <fullName evidence="5">Ankyrin repeat domain-containing protein</fullName>
    </submittedName>
</protein>
<evidence type="ECO:0000256" key="1">
    <source>
        <dbReference type="ARBA" id="ARBA00022737"/>
    </source>
</evidence>
<feature type="repeat" description="ANK" evidence="3">
    <location>
        <begin position="96"/>
        <end position="124"/>
    </location>
</feature>
<evidence type="ECO:0000313" key="6">
    <source>
        <dbReference type="Proteomes" id="UP001371218"/>
    </source>
</evidence>
<sequence length="221" mass="23616">MVNRRLATRGLALGVLTASAGWASVARAGSYEDFFLGIALDRPGIVAPLLAKGFDVNARNPEGLHGLYIALREHSFDVAELLLKHPQLEVEATSPVGETLLMMAALRGRLDAMKQLIDRGAQINRPGWTPLHYAASGTEPAPTRLLLDLHAEIDPRAPNGNTPLMMAAGFGSVDAAELLALRGADVTLRNQAGLSAVDYAGKADRSRLAERLEAIARRGRP</sequence>
<dbReference type="Pfam" id="PF12796">
    <property type="entry name" value="Ank_2"/>
    <property type="match status" value="2"/>
</dbReference>
<dbReference type="InterPro" id="IPR050889">
    <property type="entry name" value="Dendritic_Spine_Reg/Scaffold"/>
</dbReference>
<dbReference type="SMART" id="SM00248">
    <property type="entry name" value="ANK"/>
    <property type="match status" value="4"/>
</dbReference>
<evidence type="ECO:0000256" key="4">
    <source>
        <dbReference type="SAM" id="SignalP"/>
    </source>
</evidence>
<gene>
    <name evidence="5" type="ORF">AACH06_24435</name>
</gene>
<feature type="chain" id="PRO_5046867422" evidence="4">
    <location>
        <begin position="29"/>
        <end position="221"/>
    </location>
</feature>
<dbReference type="PROSITE" id="PS50297">
    <property type="entry name" value="ANK_REP_REGION"/>
    <property type="match status" value="2"/>
</dbReference>
<organism evidence="5 6">
    <name type="scientific">Ideonella lacteola</name>
    <dbReference type="NCBI Taxonomy" id="2984193"/>
    <lineage>
        <taxon>Bacteria</taxon>
        <taxon>Pseudomonadati</taxon>
        <taxon>Pseudomonadota</taxon>
        <taxon>Betaproteobacteria</taxon>
        <taxon>Burkholderiales</taxon>
        <taxon>Sphaerotilaceae</taxon>
        <taxon>Ideonella</taxon>
    </lineage>
</organism>
<dbReference type="RefSeq" id="WP_341428408.1">
    <property type="nucleotide sequence ID" value="NZ_JBBUTG010000023.1"/>
</dbReference>
<reference evidence="5 6" key="1">
    <citation type="submission" date="2024-04" db="EMBL/GenBank/DDBJ databases">
        <title>Novel species of the genus Ideonella isolated from streams.</title>
        <authorList>
            <person name="Lu H."/>
        </authorList>
    </citation>
    <scope>NUCLEOTIDE SEQUENCE [LARGE SCALE GENOMIC DNA]</scope>
    <source>
        <strain evidence="5 6">DXS29W</strain>
    </source>
</reference>
<feature type="repeat" description="ANK" evidence="3">
    <location>
        <begin position="159"/>
        <end position="191"/>
    </location>
</feature>
<dbReference type="PROSITE" id="PS50088">
    <property type="entry name" value="ANK_REPEAT"/>
    <property type="match status" value="3"/>
</dbReference>
<name>A0ABU9BVJ5_9BURK</name>
<dbReference type="SUPFAM" id="SSF48403">
    <property type="entry name" value="Ankyrin repeat"/>
    <property type="match status" value="1"/>
</dbReference>
<feature type="signal peptide" evidence="4">
    <location>
        <begin position="1"/>
        <end position="28"/>
    </location>
</feature>
<keyword evidence="2 3" id="KW-0040">ANK repeat</keyword>
<evidence type="ECO:0000256" key="2">
    <source>
        <dbReference type="ARBA" id="ARBA00023043"/>
    </source>
</evidence>